<proteinExistence type="predicted"/>
<dbReference type="EMBL" id="SRLO01000319">
    <property type="protein sequence ID" value="TNN61232.1"/>
    <property type="molecule type" value="Genomic_DNA"/>
</dbReference>
<accession>A0A4Z2H8Z0</accession>
<evidence type="ECO:0000313" key="2">
    <source>
        <dbReference type="EMBL" id="TNN61232.1"/>
    </source>
</evidence>
<dbReference type="AlphaFoldDB" id="A0A4Z2H8Z0"/>
<feature type="region of interest" description="Disordered" evidence="1">
    <location>
        <begin position="220"/>
        <end position="242"/>
    </location>
</feature>
<keyword evidence="3" id="KW-1185">Reference proteome</keyword>
<gene>
    <name evidence="2" type="ORF">EYF80_028527</name>
</gene>
<evidence type="ECO:0000256" key="1">
    <source>
        <dbReference type="SAM" id="MobiDB-lite"/>
    </source>
</evidence>
<dbReference type="Proteomes" id="UP000314294">
    <property type="component" value="Unassembled WGS sequence"/>
</dbReference>
<organism evidence="2 3">
    <name type="scientific">Liparis tanakae</name>
    <name type="common">Tanaka's snailfish</name>
    <dbReference type="NCBI Taxonomy" id="230148"/>
    <lineage>
        <taxon>Eukaryota</taxon>
        <taxon>Metazoa</taxon>
        <taxon>Chordata</taxon>
        <taxon>Craniata</taxon>
        <taxon>Vertebrata</taxon>
        <taxon>Euteleostomi</taxon>
        <taxon>Actinopterygii</taxon>
        <taxon>Neopterygii</taxon>
        <taxon>Teleostei</taxon>
        <taxon>Neoteleostei</taxon>
        <taxon>Acanthomorphata</taxon>
        <taxon>Eupercaria</taxon>
        <taxon>Perciformes</taxon>
        <taxon>Cottioidei</taxon>
        <taxon>Cottales</taxon>
        <taxon>Liparidae</taxon>
        <taxon>Liparis</taxon>
    </lineage>
</organism>
<comment type="caution">
    <text evidence="2">The sequence shown here is derived from an EMBL/GenBank/DDBJ whole genome shotgun (WGS) entry which is preliminary data.</text>
</comment>
<evidence type="ECO:0000313" key="3">
    <source>
        <dbReference type="Proteomes" id="UP000314294"/>
    </source>
</evidence>
<protein>
    <submittedName>
        <fullName evidence="2">Uncharacterized protein</fullName>
    </submittedName>
</protein>
<name>A0A4Z2H8Z0_9TELE</name>
<feature type="region of interest" description="Disordered" evidence="1">
    <location>
        <begin position="73"/>
        <end position="95"/>
    </location>
</feature>
<sequence>MDLARTRLIEAAGSARSPSGGRPPGAAWQETTETLGNLCKTQPSRRKPQRRRVSAALLGTFAFRSRCISSSDFTRHRGPSTPRCVDRPDPNRSFSTDVQRAHFKSTAKYLCRGTKTQSSIHNHVNIHPGSHRRSLLTCVRLIGSRAPPPAEERKKKKRTCSASPCFPSVILSLSVEPLSLPLQAAQPLLPARVVRSFSPALCWHSDKASSAAAARTQLHYNARSGRRHPELRNTPLVSVEDR</sequence>
<reference evidence="2 3" key="1">
    <citation type="submission" date="2019-03" db="EMBL/GenBank/DDBJ databases">
        <title>First draft genome of Liparis tanakae, snailfish: a comprehensive survey of snailfish specific genes.</title>
        <authorList>
            <person name="Kim W."/>
            <person name="Song I."/>
            <person name="Jeong J.-H."/>
            <person name="Kim D."/>
            <person name="Kim S."/>
            <person name="Ryu S."/>
            <person name="Song J.Y."/>
            <person name="Lee S.K."/>
        </authorList>
    </citation>
    <scope>NUCLEOTIDE SEQUENCE [LARGE SCALE GENOMIC DNA]</scope>
    <source>
        <tissue evidence="2">Muscle</tissue>
    </source>
</reference>